<dbReference type="Proteomes" id="UP001216253">
    <property type="component" value="Unassembled WGS sequence"/>
</dbReference>
<reference evidence="1 2" key="1">
    <citation type="submission" date="2023-03" db="EMBL/GenBank/DDBJ databases">
        <title>NovoSphingobium album sp. nov. isolated from polycyclic aromatic hydrocarbons- and heavy-metal polluted soil.</title>
        <authorList>
            <person name="Liu Z."/>
            <person name="Wang K."/>
        </authorList>
    </citation>
    <scope>NUCLEOTIDE SEQUENCE [LARGE SCALE GENOMIC DNA]</scope>
    <source>
        <strain evidence="1 2">H3SJ31-1</strain>
    </source>
</reference>
<proteinExistence type="predicted"/>
<keyword evidence="2" id="KW-1185">Reference proteome</keyword>
<evidence type="ECO:0000313" key="1">
    <source>
        <dbReference type="EMBL" id="MDE8654423.1"/>
    </source>
</evidence>
<dbReference type="EMBL" id="JARESE010000082">
    <property type="protein sequence ID" value="MDE8654423.1"/>
    <property type="molecule type" value="Genomic_DNA"/>
</dbReference>
<name>A0ABT5WWZ8_9SPHN</name>
<sequence length="110" mass="12284">MTTLPKFVAMADVLGELGVEIEALGEVLCRDPTFAAQHLRELQAIDLIAQKQRALAALLASGFCEMEMRKITIDTLRHRFCGFLEEGTTTCPLEFDDDGDGEFVAFWEED</sequence>
<evidence type="ECO:0000313" key="2">
    <source>
        <dbReference type="Proteomes" id="UP001216253"/>
    </source>
</evidence>
<comment type="caution">
    <text evidence="1">The sequence shown here is derived from an EMBL/GenBank/DDBJ whole genome shotgun (WGS) entry which is preliminary data.</text>
</comment>
<dbReference type="RefSeq" id="WP_275230532.1">
    <property type="nucleotide sequence ID" value="NZ_JARESE010000082.1"/>
</dbReference>
<gene>
    <name evidence="1" type="ORF">PYV00_22255</name>
</gene>
<accession>A0ABT5WWZ8</accession>
<protein>
    <submittedName>
        <fullName evidence="1">Uncharacterized protein</fullName>
    </submittedName>
</protein>
<organism evidence="1 2">
    <name type="scientific">Novosphingobium album</name>
    <name type="common">ex Liu et al. 2023</name>
    <dbReference type="NCBI Taxonomy" id="3031130"/>
    <lineage>
        <taxon>Bacteria</taxon>
        <taxon>Pseudomonadati</taxon>
        <taxon>Pseudomonadota</taxon>
        <taxon>Alphaproteobacteria</taxon>
        <taxon>Sphingomonadales</taxon>
        <taxon>Sphingomonadaceae</taxon>
        <taxon>Novosphingobium</taxon>
    </lineage>
</organism>